<accession>A0ABQ5G1Q4</accession>
<comment type="caution">
    <text evidence="2">The sequence shown here is derived from an EMBL/GenBank/DDBJ whole genome shotgun (WGS) entry which is preliminary data.</text>
</comment>
<feature type="compositionally biased region" description="Basic and acidic residues" evidence="1">
    <location>
        <begin position="385"/>
        <end position="399"/>
    </location>
</feature>
<proteinExistence type="predicted"/>
<dbReference type="Proteomes" id="UP001151760">
    <property type="component" value="Unassembled WGS sequence"/>
</dbReference>
<evidence type="ECO:0000313" key="3">
    <source>
        <dbReference type="Proteomes" id="UP001151760"/>
    </source>
</evidence>
<evidence type="ECO:0000256" key="1">
    <source>
        <dbReference type="SAM" id="MobiDB-lite"/>
    </source>
</evidence>
<keyword evidence="3" id="KW-1185">Reference proteome</keyword>
<organism evidence="2 3">
    <name type="scientific">Tanacetum coccineum</name>
    <dbReference type="NCBI Taxonomy" id="301880"/>
    <lineage>
        <taxon>Eukaryota</taxon>
        <taxon>Viridiplantae</taxon>
        <taxon>Streptophyta</taxon>
        <taxon>Embryophyta</taxon>
        <taxon>Tracheophyta</taxon>
        <taxon>Spermatophyta</taxon>
        <taxon>Magnoliopsida</taxon>
        <taxon>eudicotyledons</taxon>
        <taxon>Gunneridae</taxon>
        <taxon>Pentapetalae</taxon>
        <taxon>asterids</taxon>
        <taxon>campanulids</taxon>
        <taxon>Asterales</taxon>
        <taxon>Asteraceae</taxon>
        <taxon>Asteroideae</taxon>
        <taxon>Anthemideae</taxon>
        <taxon>Anthemidinae</taxon>
        <taxon>Tanacetum</taxon>
    </lineage>
</organism>
<feature type="compositionally biased region" description="Polar residues" evidence="1">
    <location>
        <begin position="159"/>
        <end position="169"/>
    </location>
</feature>
<sequence>MSKLLYTRFTKLIIDYFLSRNKNIPRISDTELHSEGDDSPLTKLSNTVKGDYEANIPKVFKKDVVPRKIRSLTIVEETISVELAKSISIKEQRTQQRQRSQLIIDRQVDNDVEDTLKRLRKKKQVVADKGLSAAYTKYNDTSDTESDATHYSLCSDISQESANETNVADDSNMDLTDDEPKGDDDTTRYRVFIYNKFTKMPKSTYFSTTITSSFLDFIQNLLDETPVNKLIDLMSNPVYTNAHTSSTMHNPKQNHELEALTNNNFFEAFEKAFQAKVLTEVKKLLPTHILTTVANYVRHRLNTSVIEVMKNNQINLFTKPSTNIDDLSNLYLKIKLLHRIQDTKLNMTHPTYQKLYNNLQESICLDHDPLNAQDAEPSFHKKSHDNHDPPNDHDGREKKETKKGYFDQNVNHLLGPSTVVVAKKLKALIHKDELTIADLEVVLSEAKWNSDEGDVLKPRLFKRHMSKNTKPHHSFYNNDFYYVVSLSTKEKYTKSLTKHYAARYYIQDSRINFFKSEMSNRSERKVYSDLGIKLVVRIMVNNKWGYGSLKSIVVRRSNDNEYEFSYANLPRLSLNDVED</sequence>
<dbReference type="EMBL" id="BQNB010017997">
    <property type="protein sequence ID" value="GJT69545.1"/>
    <property type="molecule type" value="Genomic_DNA"/>
</dbReference>
<protein>
    <submittedName>
        <fullName evidence="2">Uncharacterized protein</fullName>
    </submittedName>
</protein>
<feature type="region of interest" description="Disordered" evidence="1">
    <location>
        <begin position="159"/>
        <end position="182"/>
    </location>
</feature>
<evidence type="ECO:0000313" key="2">
    <source>
        <dbReference type="EMBL" id="GJT69545.1"/>
    </source>
</evidence>
<feature type="compositionally biased region" description="Acidic residues" evidence="1">
    <location>
        <begin position="171"/>
        <end position="182"/>
    </location>
</feature>
<reference evidence="2" key="1">
    <citation type="journal article" date="2022" name="Int. J. Mol. Sci.">
        <title>Draft Genome of Tanacetum Coccineum: Genomic Comparison of Closely Related Tanacetum-Family Plants.</title>
        <authorList>
            <person name="Yamashiro T."/>
            <person name="Shiraishi A."/>
            <person name="Nakayama K."/>
            <person name="Satake H."/>
        </authorList>
    </citation>
    <scope>NUCLEOTIDE SEQUENCE</scope>
</reference>
<feature type="region of interest" description="Disordered" evidence="1">
    <location>
        <begin position="374"/>
        <end position="399"/>
    </location>
</feature>
<name>A0ABQ5G1Q4_9ASTR</name>
<gene>
    <name evidence="2" type="ORF">Tco_1028831</name>
</gene>
<reference evidence="2" key="2">
    <citation type="submission" date="2022-01" db="EMBL/GenBank/DDBJ databases">
        <authorList>
            <person name="Yamashiro T."/>
            <person name="Shiraishi A."/>
            <person name="Satake H."/>
            <person name="Nakayama K."/>
        </authorList>
    </citation>
    <scope>NUCLEOTIDE SEQUENCE</scope>
</reference>